<dbReference type="InterPro" id="IPR029473">
    <property type="entry name" value="MOR2-PAG1_mid"/>
</dbReference>
<dbReference type="EMBL" id="CAJVPS010003102">
    <property type="protein sequence ID" value="CAG8582462.1"/>
    <property type="molecule type" value="Genomic_DNA"/>
</dbReference>
<dbReference type="Pfam" id="PF14225">
    <property type="entry name" value="MOR2-PAG1_C"/>
    <property type="match status" value="1"/>
</dbReference>
<evidence type="ECO:0000313" key="6">
    <source>
        <dbReference type="Proteomes" id="UP000789508"/>
    </source>
</evidence>
<dbReference type="InterPro" id="IPR039867">
    <property type="entry name" value="Furry/Tao3/Mor2"/>
</dbReference>
<keyword evidence="6" id="KW-1185">Reference proteome</keyword>
<evidence type="ECO:0000256" key="1">
    <source>
        <dbReference type="SAM" id="MobiDB-lite"/>
    </source>
</evidence>
<feature type="domain" description="Cell morphogenesis central region" evidence="4">
    <location>
        <begin position="902"/>
        <end position="1285"/>
    </location>
</feature>
<accession>A0A9N9C0F4</accession>
<dbReference type="SUPFAM" id="SSF48371">
    <property type="entry name" value="ARM repeat"/>
    <property type="match status" value="2"/>
</dbReference>
<evidence type="ECO:0000259" key="3">
    <source>
        <dbReference type="Pfam" id="PF14225"/>
    </source>
</evidence>
<protein>
    <submittedName>
        <fullName evidence="5">4463_t:CDS:1</fullName>
    </submittedName>
</protein>
<evidence type="ECO:0000313" key="5">
    <source>
        <dbReference type="EMBL" id="CAG8582462.1"/>
    </source>
</evidence>
<feature type="domain" description="Cell morphogenesis central region" evidence="4">
    <location>
        <begin position="1618"/>
        <end position="1789"/>
    </location>
</feature>
<dbReference type="InterPro" id="IPR016024">
    <property type="entry name" value="ARM-type_fold"/>
</dbReference>
<feature type="domain" description="Cell morphogenesis central region" evidence="4">
    <location>
        <begin position="1467"/>
        <end position="1567"/>
    </location>
</feature>
<comment type="caution">
    <text evidence="5">The sequence shown here is derived from an EMBL/GenBank/DDBJ whole genome shotgun (WGS) entry which is preliminary data.</text>
</comment>
<dbReference type="Pfam" id="PF14228">
    <property type="entry name" value="MOR2-PAG1_mid"/>
    <property type="match status" value="4"/>
</dbReference>
<dbReference type="GO" id="GO:0000902">
    <property type="term" value="P:cell morphogenesis"/>
    <property type="evidence" value="ECO:0007669"/>
    <property type="project" value="InterPro"/>
</dbReference>
<feature type="domain" description="Cell morphogenesis central region" evidence="4">
    <location>
        <begin position="1290"/>
        <end position="1416"/>
    </location>
</feature>
<organism evidence="5 6">
    <name type="scientific">Ambispora leptoticha</name>
    <dbReference type="NCBI Taxonomy" id="144679"/>
    <lineage>
        <taxon>Eukaryota</taxon>
        <taxon>Fungi</taxon>
        <taxon>Fungi incertae sedis</taxon>
        <taxon>Mucoromycota</taxon>
        <taxon>Glomeromycotina</taxon>
        <taxon>Glomeromycetes</taxon>
        <taxon>Archaeosporales</taxon>
        <taxon>Ambisporaceae</taxon>
        <taxon>Ambispora</taxon>
    </lineage>
</organism>
<feature type="region of interest" description="Disordered" evidence="1">
    <location>
        <begin position="2349"/>
        <end position="2370"/>
    </location>
</feature>
<feature type="region of interest" description="Disordered" evidence="1">
    <location>
        <begin position="85"/>
        <end position="107"/>
    </location>
</feature>
<evidence type="ECO:0000259" key="4">
    <source>
        <dbReference type="Pfam" id="PF14228"/>
    </source>
</evidence>
<dbReference type="InterPro" id="IPR025481">
    <property type="entry name" value="Cell_Morphogen_C"/>
</dbReference>
<dbReference type="Pfam" id="PF14222">
    <property type="entry name" value="MOR2-PAG1_N"/>
    <property type="match status" value="1"/>
</dbReference>
<dbReference type="PANTHER" id="PTHR12295">
    <property type="entry name" value="FURRY-RELATED"/>
    <property type="match status" value="1"/>
</dbReference>
<feature type="compositionally biased region" description="Polar residues" evidence="1">
    <location>
        <begin position="2358"/>
        <end position="2370"/>
    </location>
</feature>
<gene>
    <name evidence="5" type="ORF">ALEPTO_LOCUS7326</name>
</gene>
<reference evidence="5" key="1">
    <citation type="submission" date="2021-06" db="EMBL/GenBank/DDBJ databases">
        <authorList>
            <person name="Kallberg Y."/>
            <person name="Tangrot J."/>
            <person name="Rosling A."/>
        </authorList>
    </citation>
    <scope>NUCLEOTIDE SEQUENCE</scope>
    <source>
        <strain evidence="5">FL130A</strain>
    </source>
</reference>
<dbReference type="GO" id="GO:0005938">
    <property type="term" value="C:cell cortex"/>
    <property type="evidence" value="ECO:0007669"/>
    <property type="project" value="TreeGrafter"/>
</dbReference>
<dbReference type="Proteomes" id="UP000789508">
    <property type="component" value="Unassembled WGS sequence"/>
</dbReference>
<dbReference type="GO" id="GO:0030427">
    <property type="term" value="C:site of polarized growth"/>
    <property type="evidence" value="ECO:0007669"/>
    <property type="project" value="TreeGrafter"/>
</dbReference>
<evidence type="ECO:0000259" key="2">
    <source>
        <dbReference type="Pfam" id="PF14222"/>
    </source>
</evidence>
<proteinExistence type="predicted"/>
<dbReference type="OrthoDB" id="6287725at2759"/>
<name>A0A9N9C0F4_9GLOM</name>
<feature type="domain" description="Cell morphogenesis protein C-terminal" evidence="3">
    <location>
        <begin position="1838"/>
        <end position="2090"/>
    </location>
</feature>
<sequence>PAMASDPKTPADYAMLILYRQFHKTADRKLNNIMSWNVDREPDFMKIVGPGADLSFDKLLNSMGYIVRHRPRSLIDTVMMWRKEKTEKSSDAPDAPTHKRTSSNDGALVERVKDTQGILTERKAQVTMYILCRALLEITKQLQPDALGEDHGAELEKLIFDQLIKGSDPELIQRYRNREASFNLYAELIGSLSNIRFPTVSDRFIAELEKYAKYPPNLIKEHEAKITMLIKGMRYLKLKIYPEGALEETAEFLNSLAGFLKNATGTKIKHAYAELFVQLLAPIAGVAVAEVNFPVWVKAVEMLYPKASKMTEKLRHWDVAYTFATTLLCVSQREFFAQKWWPCVEACIARFKERDRRHMALGCVVRLVWTFLYRCTETTGNTQKKLDTISRILFPPNKLSINPPDVCVELFVLYVYYIGFKPQHFEYCLKNLIFNLLNSEMIVNHYKSVTIENISAERMTIGIRSFCLLLTAMQNTKARPPFPTSIEFADLKSLLSGLGSTSDILPESFFTRPGLKETFEKFCDIAYKIAWVVDNTYGNMLVLDERHLATRSSSIPSTAGQGVVSSYGESTVFHQYATLCVTYPKERQPYLDLLKTYVRALPRILPPNVPKSRIVDMLCRYTVHLDPDLAKVAATALGRIAAQCGAEIVIMGFSRFVYRIEDKYAEILAGTGPGIGTKFGGALKLYIELLRVWLAQLHENPPHGEIGTAMVNNDSSIESPVTGEIPNDNINLEIEDTSIWTIIEEAEANGLLFLCSQSCIIRKYAVNILNHVAELESEFIRRACVRDDSNTRQKTLGLSRSNDDITLVGYEGGLTSPLNLDSQLGSNSNLLFSATNNDDKKPYTRVIHVLKRGGGDLIKFDKLSAGASQTALSIVEQIRLQKLLQQGKKDILLRLLESDHSADAVIWSHLFPEFMKICFEYFPVTVALCRNNVCLRILQMQNAIVSAAEYATRTPTGTLSMTKLHSRPLSPNDEIIGQWRSYLIVACSTITLTDDYEDRKIWTTDRKRHDSSHTDRITSARALFRRILHFLYSEHTIIREAVVAALGNINEVVYKVLLDDLQMYMQQVNEDYRTKSITKPYASIHRRLKRYDRLRTEIAHVLQLTAHFLMNPDNIRQNKISQLIMNYVRDTMIFLREAEFPPDWEWQKLRQYFCGLVEKLYDGISQLNDIKEEMEIMSFDMRITLFKMFEEWCGHGPKGQLNRDREGKMISSLLESYPKDPDERRPLHAQLETERKALELAALNAMASLCRGPLFVNDSNNKPSSFDVQSLFKWIESVFADPQDKLHPIARKAIEGLLISNTNATHLLDNSIHQTYSGNPSDKLTQGYFLAIAQTLFKVRNYPLKPPYKIIALALFKVGDPDLEIRKIAIKLLKMIEKRIFDECCAAEYEVGITCELSSIYKQAQIALSTKLAQNARKRDEMRRKREEGKNKLEVMTTVSSDPTRIEEVKNYDESHYMLSEFTFRFEQVGERSQRDMLNYFLPWLRNIELFVNEEDELPPTTNMIISNLFFITVKYGDIYVKEVELIWQQLVTGEHVPNVQAIVKFLIDVGLEKRNPNFVTHAKRVFVFLGRTPACAAVIEKLISKITPKSMTPQPREKEDTTKKGTLGLWYASFDEVLPAHNKRPVFSAGQLALLYMVDMAIEAGSDLQIYLPLLLHVLFVQLDSVNPLISEETRSLLVNLIYSIIIGRSVYPDIVNLGSSLVAELKAKEGPQLWQYEDINYNHRSLSSFIELDKLAKDVIKVFGERDQETLQQWWGETALKWATTCPVRHIVCRSFQIFRSLKPVFNIAMLHDMLYRLSTTIADTTEETQGSALEILITLSDVVDWLEPGTKEIFPQMLWATIACLQTINELEFLEALGILEKILKKFNMQDPENQELFWSFFPEPQWKGQFEGIQPLLLKGIRSSISLQPTFNMLKKLIYLNDQFVDPSEGRLLYLILANLPHMVDVLSSSMVPDDCIEWAQNLSLIAEQQERHNIVRVLSSYTKNRFRQKEDDFLKQIINVIREYYFPEYEAQTLLFLMSLLSNKIPYYKRKTMKILKILLPFVDTQRTELNNIGAELILPLLRLLQTTYSQEAIEVLDETISITGGPKDKHIIRMSINAKKVQKDFETTSGLFGIPDDSGWAVPDTGNVATMTRNNVQAVCMTCKVSITPDYEFFPEITADLTNGYETPTRRHQFSEIVSKLEDLENYFNPIDEDTDIMTNDVGVGSSNSIGINGDSRGRSMTLPLTHQIPRIIQQDLGDDFSDQTNPEYYSRYDTMLDRHLSESPSLGSLRSYVEPYYIRTSSSSASSIHTINDNSSTVRNAEEFAARLQSLSSTTYSEDYDASWYDDGESVLSESSSTFPMDSYLRRTRTPGGSFSHETTPSV</sequence>
<dbReference type="InterPro" id="IPR025614">
    <property type="entry name" value="Cell_morpho_N"/>
</dbReference>
<feature type="non-terminal residue" evidence="5">
    <location>
        <position position="2370"/>
    </location>
</feature>
<feature type="domain" description="Cell morphogenesis protein N-terminal" evidence="2">
    <location>
        <begin position="121"/>
        <end position="694"/>
    </location>
</feature>
<dbReference type="PANTHER" id="PTHR12295:SF30">
    <property type="entry name" value="PROTEIN FURRY"/>
    <property type="match status" value="1"/>
</dbReference>